<dbReference type="Proteomes" id="UP001458880">
    <property type="component" value="Unassembled WGS sequence"/>
</dbReference>
<sequence>MLLNCNVQQRLQQLLSWSLFIMSWIRGGKLRQCVLTCLPRLILWTRTSSKSRWPSTVVCERERAVSERYNVELRVAQGSILGPLIFNCFTNDLKHNISDGCLINFADDSTVALSAMTALELECKVDNCKVEFESWCSKSRPLLNLNKTGSMQFKLRPLVEEASIKVKPVRFSGLYVDTGVTWKNQIDSVVSKLIQLILQF</sequence>
<evidence type="ECO:0000259" key="1">
    <source>
        <dbReference type="Pfam" id="PF00078"/>
    </source>
</evidence>
<proteinExistence type="predicted"/>
<name>A0AAW1JVM0_POPJA</name>
<gene>
    <name evidence="2" type="ORF">QE152_g27277</name>
</gene>
<comment type="caution">
    <text evidence="2">The sequence shown here is derived from an EMBL/GenBank/DDBJ whole genome shotgun (WGS) entry which is preliminary data.</text>
</comment>
<accession>A0AAW1JVM0</accession>
<dbReference type="AlphaFoldDB" id="A0AAW1JVM0"/>
<dbReference type="GO" id="GO:0003964">
    <property type="term" value="F:RNA-directed DNA polymerase activity"/>
    <property type="evidence" value="ECO:0007669"/>
    <property type="project" value="UniProtKB-KW"/>
</dbReference>
<keyword evidence="2" id="KW-0548">Nucleotidyltransferase</keyword>
<protein>
    <submittedName>
        <fullName evidence="2">Reverse transcriptase (RNA-dependent DNA polymerase)</fullName>
    </submittedName>
</protein>
<dbReference type="EMBL" id="JASPKY010000332">
    <property type="protein sequence ID" value="KAK9708330.1"/>
    <property type="molecule type" value="Genomic_DNA"/>
</dbReference>
<organism evidence="2 3">
    <name type="scientific">Popillia japonica</name>
    <name type="common">Japanese beetle</name>
    <dbReference type="NCBI Taxonomy" id="7064"/>
    <lineage>
        <taxon>Eukaryota</taxon>
        <taxon>Metazoa</taxon>
        <taxon>Ecdysozoa</taxon>
        <taxon>Arthropoda</taxon>
        <taxon>Hexapoda</taxon>
        <taxon>Insecta</taxon>
        <taxon>Pterygota</taxon>
        <taxon>Neoptera</taxon>
        <taxon>Endopterygota</taxon>
        <taxon>Coleoptera</taxon>
        <taxon>Polyphaga</taxon>
        <taxon>Scarabaeiformia</taxon>
        <taxon>Scarabaeidae</taxon>
        <taxon>Rutelinae</taxon>
        <taxon>Popillia</taxon>
    </lineage>
</organism>
<keyword evidence="2" id="KW-0695">RNA-directed DNA polymerase</keyword>
<dbReference type="InterPro" id="IPR000477">
    <property type="entry name" value="RT_dom"/>
</dbReference>
<keyword evidence="3" id="KW-1185">Reference proteome</keyword>
<keyword evidence="2" id="KW-0808">Transferase</keyword>
<reference evidence="2 3" key="1">
    <citation type="journal article" date="2024" name="BMC Genomics">
        <title>De novo assembly and annotation of Popillia japonica's genome with initial clues to its potential as an invasive pest.</title>
        <authorList>
            <person name="Cucini C."/>
            <person name="Boschi S."/>
            <person name="Funari R."/>
            <person name="Cardaioli E."/>
            <person name="Iannotti N."/>
            <person name="Marturano G."/>
            <person name="Paoli F."/>
            <person name="Bruttini M."/>
            <person name="Carapelli A."/>
            <person name="Frati F."/>
            <person name="Nardi F."/>
        </authorList>
    </citation>
    <scope>NUCLEOTIDE SEQUENCE [LARGE SCALE GENOMIC DNA]</scope>
    <source>
        <strain evidence="2">DMR45628</strain>
    </source>
</reference>
<dbReference type="Pfam" id="PF00078">
    <property type="entry name" value="RVT_1"/>
    <property type="match status" value="1"/>
</dbReference>
<evidence type="ECO:0000313" key="2">
    <source>
        <dbReference type="EMBL" id="KAK9708330.1"/>
    </source>
</evidence>
<feature type="domain" description="Reverse transcriptase" evidence="1">
    <location>
        <begin position="67"/>
        <end position="174"/>
    </location>
</feature>
<evidence type="ECO:0000313" key="3">
    <source>
        <dbReference type="Proteomes" id="UP001458880"/>
    </source>
</evidence>